<protein>
    <submittedName>
        <fullName evidence="1">Uncharacterized protein</fullName>
    </submittedName>
</protein>
<comment type="caution">
    <text evidence="1">The sequence shown here is derived from an EMBL/GenBank/DDBJ whole genome shotgun (WGS) entry which is preliminary data.</text>
</comment>
<dbReference type="AlphaFoldDB" id="A0AAV7Q2G2"/>
<dbReference type="Proteomes" id="UP001066276">
    <property type="component" value="Chromosome 6"/>
</dbReference>
<dbReference type="EMBL" id="JANPWB010000010">
    <property type="protein sequence ID" value="KAJ1134581.1"/>
    <property type="molecule type" value="Genomic_DNA"/>
</dbReference>
<sequence>MLPWPRRYFRVHDAVKTLRVRTPRCLAVWRSRRRAWPLLEALLDSQGSIMIGAPEKHKAKYILCMINAAVIKKIIYMDNMKVGIDNEAFKMKGLLCHGGEKQNNGMLLNKPFGPSEEVACLLLAIGRWRVQ</sequence>
<evidence type="ECO:0000313" key="2">
    <source>
        <dbReference type="Proteomes" id="UP001066276"/>
    </source>
</evidence>
<evidence type="ECO:0000313" key="1">
    <source>
        <dbReference type="EMBL" id="KAJ1134581.1"/>
    </source>
</evidence>
<gene>
    <name evidence="1" type="ORF">NDU88_001032</name>
</gene>
<accession>A0AAV7Q2G2</accession>
<proteinExistence type="predicted"/>
<keyword evidence="2" id="KW-1185">Reference proteome</keyword>
<name>A0AAV7Q2G2_PLEWA</name>
<reference evidence="1" key="1">
    <citation type="journal article" date="2022" name="bioRxiv">
        <title>Sequencing and chromosome-scale assembly of the giantPleurodeles waltlgenome.</title>
        <authorList>
            <person name="Brown T."/>
            <person name="Elewa A."/>
            <person name="Iarovenko S."/>
            <person name="Subramanian E."/>
            <person name="Araus A.J."/>
            <person name="Petzold A."/>
            <person name="Susuki M."/>
            <person name="Suzuki K.-i.T."/>
            <person name="Hayashi T."/>
            <person name="Toyoda A."/>
            <person name="Oliveira C."/>
            <person name="Osipova E."/>
            <person name="Leigh N.D."/>
            <person name="Simon A."/>
            <person name="Yun M.H."/>
        </authorList>
    </citation>
    <scope>NUCLEOTIDE SEQUENCE</scope>
    <source>
        <strain evidence="1">20211129_DDA</strain>
        <tissue evidence="1">Liver</tissue>
    </source>
</reference>
<organism evidence="1 2">
    <name type="scientific">Pleurodeles waltl</name>
    <name type="common">Iberian ribbed newt</name>
    <dbReference type="NCBI Taxonomy" id="8319"/>
    <lineage>
        <taxon>Eukaryota</taxon>
        <taxon>Metazoa</taxon>
        <taxon>Chordata</taxon>
        <taxon>Craniata</taxon>
        <taxon>Vertebrata</taxon>
        <taxon>Euteleostomi</taxon>
        <taxon>Amphibia</taxon>
        <taxon>Batrachia</taxon>
        <taxon>Caudata</taxon>
        <taxon>Salamandroidea</taxon>
        <taxon>Salamandridae</taxon>
        <taxon>Pleurodelinae</taxon>
        <taxon>Pleurodeles</taxon>
    </lineage>
</organism>